<dbReference type="EMBL" id="KP136319">
    <property type="protein sequence ID" value="AJF97739.1"/>
    <property type="molecule type" value="Genomic_DNA"/>
</dbReference>
<evidence type="ECO:0000313" key="4">
    <source>
        <dbReference type="Proteomes" id="UP000202511"/>
    </source>
</evidence>
<feature type="transmembrane region" description="Helical" evidence="2">
    <location>
        <begin position="229"/>
        <end position="253"/>
    </location>
</feature>
<name>A0A0B5J2G4_9VIRU</name>
<sequence length="268" mass="27384">MVSIGGRAGTNLKKTKKNTGIGRWTLAETPTTQGATQEFVLSIGPEAGVATGQAKVEIIVALFDRQVEGLFDGIIPFVSDPALAKTTLRIVDWPWAAADSRIEFDLVLDPPFVNFTRVDSVSTQTTTYTLNVSTSGDGRATVRLSTAALVDGRLTRGAVTSRADVNTSSVVVSLPRFESALVYDPDMGVLFGSSSGGDGDGDGDGSGGGPGTPRAGKASDSSMGQTATVIAAAASIGVAAVLIAAVIAGVVVLQATGRSASPTRWPAR</sequence>
<keyword evidence="2" id="KW-0472">Membrane</keyword>
<organism evidence="3 4">
    <name type="scientific">Pandoravirus inopinatum</name>
    <dbReference type="NCBI Taxonomy" id="1605721"/>
    <lineage>
        <taxon>Viruses</taxon>
        <taxon>Pandoravirus</taxon>
    </lineage>
</organism>
<keyword evidence="2" id="KW-1133">Transmembrane helix</keyword>
<evidence type="ECO:0000256" key="1">
    <source>
        <dbReference type="SAM" id="MobiDB-lite"/>
    </source>
</evidence>
<accession>A0A0B5J2G4</accession>
<keyword evidence="2" id="KW-0812">Transmembrane</keyword>
<feature type="compositionally biased region" description="Gly residues" evidence="1">
    <location>
        <begin position="194"/>
        <end position="211"/>
    </location>
</feature>
<reference evidence="3 4" key="1">
    <citation type="journal article" date="2015" name="Parasitol. Res.">
        <title>Viruses in close associations with free-living amoebae.</title>
        <authorList>
            <person name="Scheid P."/>
        </authorList>
    </citation>
    <scope>NUCLEOTIDE SEQUENCE [LARGE SCALE GENOMIC DNA]</scope>
    <source>
        <strain evidence="3">KlaHel</strain>
    </source>
</reference>
<dbReference type="KEGG" id="vg:23462656"/>
<dbReference type="RefSeq" id="YP_009119974.1">
    <property type="nucleotide sequence ID" value="NC_026440.1"/>
</dbReference>
<proteinExistence type="predicted"/>
<evidence type="ECO:0000256" key="2">
    <source>
        <dbReference type="SAM" id="Phobius"/>
    </source>
</evidence>
<protein>
    <submittedName>
        <fullName evidence="3">Uncharacterized protein</fullName>
    </submittedName>
</protein>
<evidence type="ECO:0000313" key="3">
    <source>
        <dbReference type="EMBL" id="AJF97739.1"/>
    </source>
</evidence>
<feature type="region of interest" description="Disordered" evidence="1">
    <location>
        <begin position="193"/>
        <end position="221"/>
    </location>
</feature>
<dbReference type="GeneID" id="23462656"/>
<dbReference type="Proteomes" id="UP000202511">
    <property type="component" value="Segment"/>
</dbReference>